<evidence type="ECO:0000313" key="1">
    <source>
        <dbReference type="EMBL" id="MFD1929221.1"/>
    </source>
</evidence>
<dbReference type="EMBL" id="JBHUGI010000034">
    <property type="protein sequence ID" value="MFD1929221.1"/>
    <property type="molecule type" value="Genomic_DNA"/>
</dbReference>
<sequence>MLNSLTDELQVERNGSIVTLWMNRPEVSNALNRSLQKAIIETLKEIDKDESITCVVLRGRGNVFSSGQDGTETKGMGGEEARIWISEIEELYDSIRNLSKVSIAAVEGMAAAASLQIAMLCDLRIVTSSTKLQMQELKMGIPCIAGTSLLIPMIGEARARQLVFEAKPISAETALSWGLVGTVATEDKFEETLNEMCTNVNTLGPLSVKVTKAWFRELSETNFRKALQKSGDLHSDVFASGEAYSL</sequence>
<dbReference type="CDD" id="cd06558">
    <property type="entry name" value="crotonase-like"/>
    <property type="match status" value="1"/>
</dbReference>
<organism evidence="1 2">
    <name type="scientific">Sporosarcina siberiensis</name>
    <dbReference type="NCBI Taxonomy" id="1365606"/>
    <lineage>
        <taxon>Bacteria</taxon>
        <taxon>Bacillati</taxon>
        <taxon>Bacillota</taxon>
        <taxon>Bacilli</taxon>
        <taxon>Bacillales</taxon>
        <taxon>Caryophanaceae</taxon>
        <taxon>Sporosarcina</taxon>
    </lineage>
</organism>
<gene>
    <name evidence="1" type="ORF">ACFSFY_14355</name>
</gene>
<dbReference type="PANTHER" id="PTHR11941">
    <property type="entry name" value="ENOYL-COA HYDRATASE-RELATED"/>
    <property type="match status" value="1"/>
</dbReference>
<dbReference type="Pfam" id="PF00378">
    <property type="entry name" value="ECH_1"/>
    <property type="match status" value="1"/>
</dbReference>
<dbReference type="SUPFAM" id="SSF52096">
    <property type="entry name" value="ClpP/crotonase"/>
    <property type="match status" value="1"/>
</dbReference>
<evidence type="ECO:0000313" key="2">
    <source>
        <dbReference type="Proteomes" id="UP001597218"/>
    </source>
</evidence>
<dbReference type="RefSeq" id="WP_381539188.1">
    <property type="nucleotide sequence ID" value="NZ_JBHUGI010000034.1"/>
</dbReference>
<name>A0ABW4SIG3_9BACL</name>
<dbReference type="InterPro" id="IPR029045">
    <property type="entry name" value="ClpP/crotonase-like_dom_sf"/>
</dbReference>
<reference evidence="2" key="1">
    <citation type="journal article" date="2019" name="Int. J. Syst. Evol. Microbiol.">
        <title>The Global Catalogue of Microorganisms (GCM) 10K type strain sequencing project: providing services to taxonomists for standard genome sequencing and annotation.</title>
        <authorList>
            <consortium name="The Broad Institute Genomics Platform"/>
            <consortium name="The Broad Institute Genome Sequencing Center for Infectious Disease"/>
            <person name="Wu L."/>
            <person name="Ma J."/>
        </authorList>
    </citation>
    <scope>NUCLEOTIDE SEQUENCE [LARGE SCALE GENOMIC DNA]</scope>
    <source>
        <strain evidence="2">CGMCC 4.7177</strain>
    </source>
</reference>
<protein>
    <submittedName>
        <fullName evidence="1">Enoyl-CoA hydratase/isomerase family protein</fullName>
    </submittedName>
</protein>
<dbReference type="Gene3D" id="3.90.226.10">
    <property type="entry name" value="2-enoyl-CoA Hydratase, Chain A, domain 1"/>
    <property type="match status" value="1"/>
</dbReference>
<dbReference type="PANTHER" id="PTHR11941:SF54">
    <property type="entry name" value="ENOYL-COA HYDRATASE, MITOCHONDRIAL"/>
    <property type="match status" value="1"/>
</dbReference>
<accession>A0ABW4SIG3</accession>
<comment type="caution">
    <text evidence="1">The sequence shown here is derived from an EMBL/GenBank/DDBJ whole genome shotgun (WGS) entry which is preliminary data.</text>
</comment>
<keyword evidence="2" id="KW-1185">Reference proteome</keyword>
<proteinExistence type="predicted"/>
<dbReference type="Proteomes" id="UP001597218">
    <property type="component" value="Unassembled WGS sequence"/>
</dbReference>
<dbReference type="InterPro" id="IPR001753">
    <property type="entry name" value="Enoyl-CoA_hydra/iso"/>
</dbReference>